<dbReference type="RefSeq" id="WP_069292332.1">
    <property type="nucleotide sequence ID" value="NZ_CP140110.1"/>
</dbReference>
<dbReference type="Pfam" id="PF13458">
    <property type="entry name" value="Peripla_BP_6"/>
    <property type="match status" value="1"/>
</dbReference>
<dbReference type="PANTHER" id="PTHR30483:SF6">
    <property type="entry name" value="PERIPLASMIC BINDING PROTEIN OF ABC TRANSPORTER FOR NATURAL AMINO ACIDS"/>
    <property type="match status" value="1"/>
</dbReference>
<sequence>MRKVLIFCVLVSLFTFGLSAIRIGVFEPLTGAYAAGGQLTVKGIRLANEMFPTVLGQKVDLIILDNKTDKVEAANAVTRLIQVYNVSAIIGSYGSSLAIPGSEVANRMKVPMVGCSPTNPLVTKDKEYVFRVCFIDPFQGTVMAKFAVETLKAKTAFIIQDISSDYSVGLAHYFRNAFIQLTGNNKSIVGVASYQGGDQDFTAQLTLAKAKNPDVLFIPAGSYGDAALIMKQAREMGIKAIFLGGDTWEVPEIIEVAGSAAEGAYFSTHFDEKAMTTEMTKKFVEAYRKKYNEAPNAFAALGFDAYLVILDAIQRAKSAKPEAIKEALRNTKNFQGATGTITFDENGDAIKDAIVKKIEGGTFKFVTVVKP</sequence>
<dbReference type="Proteomes" id="UP000094570">
    <property type="component" value="Unassembled WGS sequence"/>
</dbReference>
<evidence type="ECO:0000313" key="4">
    <source>
        <dbReference type="EMBL" id="ODN31424.1"/>
    </source>
</evidence>
<dbReference type="AlphaFoldDB" id="A0A1E3G5A1"/>
<comment type="similarity">
    <text evidence="1">Belongs to the leucine-binding protein family.</text>
</comment>
<dbReference type="OrthoDB" id="9783240at2"/>
<dbReference type="SUPFAM" id="SSF53822">
    <property type="entry name" value="Periplasmic binding protein-like I"/>
    <property type="match status" value="1"/>
</dbReference>
<evidence type="ECO:0000256" key="1">
    <source>
        <dbReference type="ARBA" id="ARBA00010062"/>
    </source>
</evidence>
<evidence type="ECO:0000313" key="5">
    <source>
        <dbReference type="Proteomes" id="UP000094570"/>
    </source>
</evidence>
<organism evidence="4 5">
    <name type="scientific">Fervidobacterium thailandense</name>
    <dbReference type="NCBI Taxonomy" id="1008305"/>
    <lineage>
        <taxon>Bacteria</taxon>
        <taxon>Thermotogati</taxon>
        <taxon>Thermotogota</taxon>
        <taxon>Thermotogae</taxon>
        <taxon>Thermotogales</taxon>
        <taxon>Fervidobacteriaceae</taxon>
        <taxon>Fervidobacterium</taxon>
    </lineage>
</organism>
<dbReference type="PANTHER" id="PTHR30483">
    <property type="entry name" value="LEUCINE-SPECIFIC-BINDING PROTEIN"/>
    <property type="match status" value="1"/>
</dbReference>
<dbReference type="InterPro" id="IPR028081">
    <property type="entry name" value="Leu-bd"/>
</dbReference>
<dbReference type="InterPro" id="IPR051010">
    <property type="entry name" value="BCAA_transport"/>
</dbReference>
<accession>A0A1E3G5A1</accession>
<keyword evidence="5" id="KW-1185">Reference proteome</keyword>
<dbReference type="CDD" id="cd06347">
    <property type="entry name" value="PBP1_ABC_LivK_ligand_binding-like"/>
    <property type="match status" value="1"/>
</dbReference>
<name>A0A1E3G5A1_9BACT</name>
<dbReference type="Gene3D" id="3.40.50.2300">
    <property type="match status" value="2"/>
</dbReference>
<comment type="caution">
    <text evidence="4">The sequence shown here is derived from an EMBL/GenBank/DDBJ whole genome shotgun (WGS) entry which is preliminary data.</text>
</comment>
<dbReference type="EMBL" id="LWAF01000001">
    <property type="protein sequence ID" value="ODN31424.1"/>
    <property type="molecule type" value="Genomic_DNA"/>
</dbReference>
<reference evidence="5" key="1">
    <citation type="submission" date="2016-04" db="EMBL/GenBank/DDBJ databases">
        <title>The genome sequence project of a novel Fervidobacterium isolate from a hot spring in Thailand.</title>
        <authorList>
            <person name="Gonzalez J.M."/>
            <person name="Cuecas A."/>
            <person name="Kanoksilapatham W."/>
        </authorList>
    </citation>
    <scope>NUCLEOTIDE SEQUENCE [LARGE SCALE GENOMIC DNA]</scope>
    <source>
        <strain evidence="5">FC2004</strain>
    </source>
</reference>
<evidence type="ECO:0000256" key="2">
    <source>
        <dbReference type="ARBA" id="ARBA00022729"/>
    </source>
</evidence>
<keyword evidence="2" id="KW-0732">Signal</keyword>
<dbReference type="STRING" id="1008305.A4H02_01335"/>
<feature type="domain" description="Leucine-binding protein" evidence="3">
    <location>
        <begin position="21"/>
        <end position="360"/>
    </location>
</feature>
<dbReference type="InterPro" id="IPR028082">
    <property type="entry name" value="Peripla_BP_I"/>
</dbReference>
<protein>
    <submittedName>
        <fullName evidence="4">Branched-chain amino acid ABC transporter substrate-binding protein</fullName>
    </submittedName>
</protein>
<gene>
    <name evidence="4" type="ORF">A4H02_01335</name>
</gene>
<evidence type="ECO:0000259" key="3">
    <source>
        <dbReference type="Pfam" id="PF13458"/>
    </source>
</evidence>
<proteinExistence type="inferred from homology"/>